<evidence type="ECO:0000259" key="10">
    <source>
        <dbReference type="Pfam" id="PF00768"/>
    </source>
</evidence>
<keyword evidence="4" id="KW-0133">Cell shape</keyword>
<keyword evidence="8" id="KW-0812">Transmembrane</keyword>
<dbReference type="InterPro" id="IPR018044">
    <property type="entry name" value="Peptidase_S11"/>
</dbReference>
<feature type="signal peptide" evidence="9">
    <location>
        <begin position="1"/>
        <end position="24"/>
    </location>
</feature>
<comment type="similarity">
    <text evidence="1 7">Belongs to the peptidase S11 family.</text>
</comment>
<organism evidence="11 12">
    <name type="scientific">Salinibacillus aidingensis</name>
    <dbReference type="NCBI Taxonomy" id="237684"/>
    <lineage>
        <taxon>Bacteria</taxon>
        <taxon>Bacillati</taxon>
        <taxon>Bacillota</taxon>
        <taxon>Bacilli</taxon>
        <taxon>Bacillales</taxon>
        <taxon>Bacillaceae</taxon>
        <taxon>Salinibacillus</taxon>
    </lineage>
</organism>
<evidence type="ECO:0000256" key="4">
    <source>
        <dbReference type="ARBA" id="ARBA00022960"/>
    </source>
</evidence>
<keyword evidence="6" id="KW-0961">Cell wall biogenesis/degradation</keyword>
<feature type="domain" description="Peptidase S11 D-alanyl-D-alanine carboxypeptidase A N-terminal" evidence="10">
    <location>
        <begin position="25"/>
        <end position="255"/>
    </location>
</feature>
<dbReference type="Proteomes" id="UP001500880">
    <property type="component" value="Unassembled WGS sequence"/>
</dbReference>
<keyword evidence="8" id="KW-0472">Membrane</keyword>
<accession>A0ABN1B5E9</accession>
<dbReference type="InterPro" id="IPR001967">
    <property type="entry name" value="Peptidase_S11_N"/>
</dbReference>
<evidence type="ECO:0000256" key="9">
    <source>
        <dbReference type="SAM" id="SignalP"/>
    </source>
</evidence>
<dbReference type="PRINTS" id="PR00725">
    <property type="entry name" value="DADACBPTASE1"/>
</dbReference>
<gene>
    <name evidence="11" type="ORF">GCM10008986_15480</name>
</gene>
<dbReference type="Gene3D" id="3.40.710.10">
    <property type="entry name" value="DD-peptidase/beta-lactamase superfamily"/>
    <property type="match status" value="1"/>
</dbReference>
<keyword evidence="12" id="KW-1185">Reference proteome</keyword>
<comment type="caution">
    <text evidence="11">The sequence shown here is derived from an EMBL/GenBank/DDBJ whole genome shotgun (WGS) entry which is preliminary data.</text>
</comment>
<dbReference type="PANTHER" id="PTHR21581">
    <property type="entry name" value="D-ALANYL-D-ALANINE CARBOXYPEPTIDASE"/>
    <property type="match status" value="1"/>
</dbReference>
<feature type="transmembrane region" description="Helical" evidence="8">
    <location>
        <begin position="360"/>
        <end position="380"/>
    </location>
</feature>
<keyword evidence="2 9" id="KW-0732">Signal</keyword>
<evidence type="ECO:0000256" key="2">
    <source>
        <dbReference type="ARBA" id="ARBA00022729"/>
    </source>
</evidence>
<keyword evidence="8" id="KW-1133">Transmembrane helix</keyword>
<dbReference type="Pfam" id="PF00768">
    <property type="entry name" value="Peptidase_S11"/>
    <property type="match status" value="1"/>
</dbReference>
<evidence type="ECO:0000256" key="7">
    <source>
        <dbReference type="RuleBase" id="RU004016"/>
    </source>
</evidence>
<evidence type="ECO:0000313" key="12">
    <source>
        <dbReference type="Proteomes" id="UP001500880"/>
    </source>
</evidence>
<keyword evidence="5" id="KW-0573">Peptidoglycan synthesis</keyword>
<dbReference type="InterPro" id="IPR012338">
    <property type="entry name" value="Beta-lactam/transpept-like"/>
</dbReference>
<dbReference type="EMBL" id="BAAADO010000003">
    <property type="protein sequence ID" value="GAA0490394.1"/>
    <property type="molecule type" value="Genomic_DNA"/>
</dbReference>
<evidence type="ECO:0000313" key="11">
    <source>
        <dbReference type="EMBL" id="GAA0490394.1"/>
    </source>
</evidence>
<protein>
    <recommendedName>
        <fullName evidence="10">Peptidase S11 D-alanyl-D-alanine carboxypeptidase A N-terminal domain-containing protein</fullName>
    </recommendedName>
</protein>
<keyword evidence="3" id="KW-0378">Hydrolase</keyword>
<dbReference type="RefSeq" id="WP_343839494.1">
    <property type="nucleotide sequence ID" value="NZ_BAAADO010000003.1"/>
</dbReference>
<name>A0ABN1B5E9_9BACI</name>
<evidence type="ECO:0000256" key="8">
    <source>
        <dbReference type="SAM" id="Phobius"/>
    </source>
</evidence>
<evidence type="ECO:0000256" key="1">
    <source>
        <dbReference type="ARBA" id="ARBA00007164"/>
    </source>
</evidence>
<sequence>MAKIIVFITTFVTMNTLFLLPVFAQTSPSAPVVSSQSAVMIDADNGSILYEKNSTTPMYPASLTKIATAIYAIENGDLEDRVTVSENAVDIEGTTVFLEAGEQLTLKKLIQGLLINSGNDAGIAIAEHLSGSVDQFAEDMNNYLKNKIGVEQTHFKNPHGLFHPDHTTTAKDLSMITKYALKNREFRDIFGTVEMEWHGKSWDTTLISHHKMLKGEIPFEGVAGGKTGYVDQSGHTLATLAKREHLNLIVITMQSQYKRDAYQDTASLLNYGFDHFETSSIKGRSKVEFKNKEFIIPENLTYTHLKNQDKVTKQMTKQGKLELYNQNGERMNSYQLVEAGSDHGDKKKEPVKKEETSKSGIYVTSLMAGVIIAGFIGFVYRKKQIQKKSYKSFM</sequence>
<evidence type="ECO:0000256" key="6">
    <source>
        <dbReference type="ARBA" id="ARBA00023316"/>
    </source>
</evidence>
<dbReference type="PANTHER" id="PTHR21581:SF33">
    <property type="entry name" value="D-ALANYL-D-ALANINE CARBOXYPEPTIDASE DACB"/>
    <property type="match status" value="1"/>
</dbReference>
<dbReference type="SUPFAM" id="SSF56601">
    <property type="entry name" value="beta-lactamase/transpeptidase-like"/>
    <property type="match status" value="1"/>
</dbReference>
<evidence type="ECO:0000256" key="5">
    <source>
        <dbReference type="ARBA" id="ARBA00022984"/>
    </source>
</evidence>
<feature type="chain" id="PRO_5047003024" description="Peptidase S11 D-alanyl-D-alanine carboxypeptidase A N-terminal domain-containing protein" evidence="9">
    <location>
        <begin position="25"/>
        <end position="394"/>
    </location>
</feature>
<reference evidence="11 12" key="1">
    <citation type="journal article" date="2019" name="Int. J. Syst. Evol. Microbiol.">
        <title>The Global Catalogue of Microorganisms (GCM) 10K type strain sequencing project: providing services to taxonomists for standard genome sequencing and annotation.</title>
        <authorList>
            <consortium name="The Broad Institute Genomics Platform"/>
            <consortium name="The Broad Institute Genome Sequencing Center for Infectious Disease"/>
            <person name="Wu L."/>
            <person name="Ma J."/>
        </authorList>
    </citation>
    <scope>NUCLEOTIDE SEQUENCE [LARGE SCALE GENOMIC DNA]</scope>
    <source>
        <strain evidence="11 12">JCM 12389</strain>
    </source>
</reference>
<proteinExistence type="inferred from homology"/>
<evidence type="ECO:0000256" key="3">
    <source>
        <dbReference type="ARBA" id="ARBA00022801"/>
    </source>
</evidence>